<dbReference type="NCBIfam" id="TIGR01643">
    <property type="entry name" value="YD_repeat_2x"/>
    <property type="match status" value="2"/>
</dbReference>
<dbReference type="InterPro" id="IPR050708">
    <property type="entry name" value="T6SS_VgrG/RHS"/>
</dbReference>
<accession>A0A3A8K3X2</accession>
<dbReference type="Proteomes" id="UP000268313">
    <property type="component" value="Unassembled WGS sequence"/>
</dbReference>
<keyword evidence="1" id="KW-1133">Transmembrane helix</keyword>
<dbReference type="PANTHER" id="PTHR32305">
    <property type="match status" value="1"/>
</dbReference>
<dbReference type="PANTHER" id="PTHR32305:SF15">
    <property type="entry name" value="PROTEIN RHSA-RELATED"/>
    <property type="match status" value="1"/>
</dbReference>
<name>A0A3A8K3X2_9BACT</name>
<dbReference type="InterPro" id="IPR031325">
    <property type="entry name" value="RHS_repeat"/>
</dbReference>
<feature type="transmembrane region" description="Helical" evidence="1">
    <location>
        <begin position="1425"/>
        <end position="1447"/>
    </location>
</feature>
<evidence type="ECO:0000313" key="3">
    <source>
        <dbReference type="Proteomes" id="UP000268313"/>
    </source>
</evidence>
<feature type="transmembrane region" description="Helical" evidence="1">
    <location>
        <begin position="1467"/>
        <end position="1487"/>
    </location>
</feature>
<dbReference type="EMBL" id="RAWE01000123">
    <property type="protein sequence ID" value="RKG99064.1"/>
    <property type="molecule type" value="Genomic_DNA"/>
</dbReference>
<protein>
    <recommendedName>
        <fullName evidence="4">RHS repeat-associated core domain-containing protein</fullName>
    </recommendedName>
</protein>
<dbReference type="NCBIfam" id="TIGR03696">
    <property type="entry name" value="Rhs_assc_core"/>
    <property type="match status" value="1"/>
</dbReference>
<organism evidence="2 3">
    <name type="scientific">Corallococcus carmarthensis</name>
    <dbReference type="NCBI Taxonomy" id="2316728"/>
    <lineage>
        <taxon>Bacteria</taxon>
        <taxon>Pseudomonadati</taxon>
        <taxon>Myxococcota</taxon>
        <taxon>Myxococcia</taxon>
        <taxon>Myxococcales</taxon>
        <taxon>Cystobacterineae</taxon>
        <taxon>Myxococcaceae</taxon>
        <taxon>Corallococcus</taxon>
    </lineage>
</organism>
<dbReference type="Pfam" id="PF05593">
    <property type="entry name" value="RHS_repeat"/>
    <property type="match status" value="1"/>
</dbReference>
<evidence type="ECO:0000313" key="2">
    <source>
        <dbReference type="EMBL" id="RKG99064.1"/>
    </source>
</evidence>
<evidence type="ECO:0000256" key="1">
    <source>
        <dbReference type="SAM" id="Phobius"/>
    </source>
</evidence>
<comment type="caution">
    <text evidence="2">The sequence shown here is derived from an EMBL/GenBank/DDBJ whole genome shotgun (WGS) entry which is preliminary data.</text>
</comment>
<keyword evidence="3" id="KW-1185">Reference proteome</keyword>
<gene>
    <name evidence="2" type="ORF">D7X32_27640</name>
</gene>
<dbReference type="InterPro" id="IPR006530">
    <property type="entry name" value="YD"/>
</dbReference>
<keyword evidence="1" id="KW-0472">Membrane</keyword>
<evidence type="ECO:0008006" key="4">
    <source>
        <dbReference type="Google" id="ProtNLM"/>
    </source>
</evidence>
<dbReference type="Gene3D" id="2.180.10.10">
    <property type="entry name" value="RHS repeat-associated core"/>
    <property type="match status" value="3"/>
</dbReference>
<sequence length="1625" mass="179720">MASADLAQDGELSNAHNFHDPLTGDVNLRTGRVHLSLAVPVVPGIAGLDVDLGLEYSQPLPGTDHRILGLPAPWRYRLSYIVGGQLIVNGGATYTVDPTWPQGLRYSSVKNMHLETFDFLPELPFDPPDSHRTYRNVLSFQNGAKQYFDKSGRLIASEDVHGNHILYYYNEADDTSVLQSTLHRVVDTYGQTFTFTHEEMATQITFPHAEGTARSIRFEFYKTSEVLRMKRYVGPTGRETLFSHTDGRTTKGLLASIQSPSGLVTEFAYAWLPARRAREEELLDVVGRVVRTSQDTSHITRYEFVRDGDRRNYTGYPARFFNPNLRDLLMERRRNRFRYVTTVDDGITYTRHIYNHFHLEMQTEVYASAGPGELISKTLFRYPGQDENGFFPPLRELIAEFPDYQIPIQVETRTYQSDNAESCRSQKKTLDYNDQGQLTRTEESVAVDGKTFQTEKVETFDYDPRFGLVTRHEVHDYRAAGELTATPVVTRTARTLNLEGSLVEESEVGFVKADEFKPARHSTFDHDLQGRIIWQESKDLTRNDGLLASQELSYSYDPAKHRLTLTSKDDYGFTTLQESDTTLGLVVSETDTRNSVATHTYDGLGRKTSTVDPLNTTTKWIYDDTQRTVTEVKANGYQTVTECNSLGLVIRQSDNAGPNKGKRTLATRTYDEHGRLLSESGILGDNSKVTHEYDDRGRLSKVRDALGNERTFTYDEVARTQSESFNGILSHKRTFNDRQQVTVEEIIPSTQGVSQVTSTGHDGFGQVVLKKQGSKTQPDFLTHRITRDVEGNALTTEVQTSDGTQVIHEEGRDLFGNVVRTQRTLRKGNETTSARGNTFSYDSINRLDYILLPKGRMESFFNDAHGNPTTWHILGGGPLFNQEYDARNALTRMDFTEGAVKREFVRTYDPQTQRLLSLEHLEGGKSSDKIEYTYTADGLITSLQYKPDGRTLKWEHSSQNNQLVRFTDSTGTRFQLTYTPQGQLKTKTVNPLPGLPLPLPGTFVGSITFDYYSKAESAAHSGKLKTLSHTLTAFTAFTYDGFGRVHQAITKPLPLDIIAPALLSITYTYDDITGNLIRVAYASPSQPQNAALNRQVDSQYNGLGQLTQEEEKNASGALLTRRAYAYDVAGNVVKRILTRAGKVETTQFEYDEDNQLVSIKDPSGTQRIPVHDGRGNLTEDGAGRKFSYNLLNQLTGFVDTEGKSFAYDYHPDGLRKSKYRADGTALRYYYDADEVPNLVHEARGKMSAAQTFEADTHLSGAMVGSMRVARRDPKLLQVRQLLLHDQGHVIAQRTYTGDILGGVQFDGNRFSAYGERDGSSGAVQDAFDLKANPFGFKGEYRDAESGLIYMRARYYDPGLMRFMTLDSVPLFNRYEYANGNPVMLSDPTGHAWGFWGWFGLVASVVAAVATVGIAGLVVGSVGLAGAIAIGATAGFAGSLTGSVFNAIDQSAQGNGSFSDNFFSRDTALNVLIGTAGGAIGGGVGSAFKAAGQGLTKLASSNSFLGSETVKFAARHTATALTGLLEGAGVNVTSQLATTGTVTIDGSFFATLGAASAGSFLAKSLYFRGAQRNLIRQRAANNPYVLRSNPALDSSFSLGGGTGFVMPSPYRRFYAGSGLMTEFSPA</sequence>
<dbReference type="InterPro" id="IPR022385">
    <property type="entry name" value="Rhs_assc_core"/>
</dbReference>
<keyword evidence="1" id="KW-0812">Transmembrane</keyword>
<proteinExistence type="predicted"/>
<reference evidence="3" key="1">
    <citation type="submission" date="2018-09" db="EMBL/GenBank/DDBJ databases">
        <authorList>
            <person name="Livingstone P.G."/>
            <person name="Whitworth D.E."/>
        </authorList>
    </citation>
    <scope>NUCLEOTIDE SEQUENCE [LARGE SCALE GENOMIC DNA]</scope>
    <source>
        <strain evidence="3">CA043D</strain>
    </source>
</reference>
<feature type="transmembrane region" description="Helical" evidence="1">
    <location>
        <begin position="1394"/>
        <end position="1418"/>
    </location>
</feature>